<dbReference type="Gene3D" id="3.40.30.10">
    <property type="entry name" value="Glutaredoxin"/>
    <property type="match status" value="1"/>
</dbReference>
<evidence type="ECO:0000313" key="4">
    <source>
        <dbReference type="EMBL" id="APJ04459.1"/>
    </source>
</evidence>
<reference evidence="4 5" key="1">
    <citation type="submission" date="2016-10" db="EMBL/GenBank/DDBJ databases">
        <title>Silvanigrella aquatica sp. nov., isolated from a freshwater lake located in the Black Forest, Germany, description of Silvanigrellaceae fam. nov., Silvanigrellales ord. nov., reclassification of the order Bdellovibrionales in the class Oligoflexia, reclassification of the families Bacteriovoracaceae and Halobacteriovoraceae in the new order Bacteriovoracales ord. nov., and reclassification of the family Pseudobacteriovoracaceae in the order Oligoflexiales.</title>
        <authorList>
            <person name="Hahn M.W."/>
            <person name="Schmidt J."/>
            <person name="Koll U."/>
            <person name="Rohde M."/>
            <person name="Verbag S."/>
            <person name="Pitt A."/>
            <person name="Nakai R."/>
            <person name="Naganuma T."/>
            <person name="Lang E."/>
        </authorList>
    </citation>
    <scope>NUCLEOTIDE SEQUENCE [LARGE SCALE GENOMIC DNA]</scope>
    <source>
        <strain evidence="4 5">MWH-Nonnen-W8red</strain>
    </source>
</reference>
<dbReference type="STRING" id="1915309.AXG55_11280"/>
<dbReference type="Pfam" id="PF02630">
    <property type="entry name" value="SCO1-SenC"/>
    <property type="match status" value="1"/>
</dbReference>
<keyword evidence="5" id="KW-1185">Reference proteome</keyword>
<organism evidence="4 5">
    <name type="scientific">Silvanigrella aquatica</name>
    <dbReference type="NCBI Taxonomy" id="1915309"/>
    <lineage>
        <taxon>Bacteria</taxon>
        <taxon>Pseudomonadati</taxon>
        <taxon>Bdellovibrionota</taxon>
        <taxon>Oligoflexia</taxon>
        <taxon>Silvanigrellales</taxon>
        <taxon>Silvanigrellaceae</taxon>
        <taxon>Silvanigrella</taxon>
    </lineage>
</organism>
<keyword evidence="2" id="KW-0479">Metal-binding</keyword>
<dbReference type="PANTHER" id="PTHR12151:SF8">
    <property type="entry name" value="THIOREDOXIN DOMAIN-CONTAINING PROTEIN"/>
    <property type="match status" value="1"/>
</dbReference>
<protein>
    <recommendedName>
        <fullName evidence="6">Thioredoxin domain-containing protein</fullName>
    </recommendedName>
</protein>
<evidence type="ECO:0000256" key="1">
    <source>
        <dbReference type="ARBA" id="ARBA00010996"/>
    </source>
</evidence>
<feature type="disulfide bond" description="Redox-active" evidence="3">
    <location>
        <begin position="90"/>
        <end position="94"/>
    </location>
</feature>
<dbReference type="GO" id="GO:0046872">
    <property type="term" value="F:metal ion binding"/>
    <property type="evidence" value="ECO:0007669"/>
    <property type="project" value="UniProtKB-KW"/>
</dbReference>
<evidence type="ECO:0000256" key="2">
    <source>
        <dbReference type="PIRSR" id="PIRSR603782-1"/>
    </source>
</evidence>
<dbReference type="OrthoDB" id="5290199at2"/>
<dbReference type="InterPro" id="IPR036249">
    <property type="entry name" value="Thioredoxin-like_sf"/>
</dbReference>
<name>A0A1L4D2N5_9BACT</name>
<feature type="binding site" evidence="2">
    <location>
        <position position="182"/>
    </location>
    <ligand>
        <name>Cu cation</name>
        <dbReference type="ChEBI" id="CHEBI:23378"/>
    </ligand>
</feature>
<keyword evidence="3" id="KW-1015">Disulfide bond</keyword>
<dbReference type="KEGG" id="saqi:AXG55_11280"/>
<feature type="binding site" evidence="2">
    <location>
        <position position="94"/>
    </location>
    <ligand>
        <name>Cu cation</name>
        <dbReference type="ChEBI" id="CHEBI:23378"/>
    </ligand>
</feature>
<accession>A0A1L4D2N5</accession>
<dbReference type="EMBL" id="CP017834">
    <property type="protein sequence ID" value="APJ04459.1"/>
    <property type="molecule type" value="Genomic_DNA"/>
</dbReference>
<dbReference type="InterPro" id="IPR003782">
    <property type="entry name" value="SCO1/SenC"/>
</dbReference>
<evidence type="ECO:0008006" key="6">
    <source>
        <dbReference type="Google" id="ProtNLM"/>
    </source>
</evidence>
<dbReference type="Proteomes" id="UP000184731">
    <property type="component" value="Chromosome"/>
</dbReference>
<comment type="similarity">
    <text evidence="1">Belongs to the SCO1/2 family.</text>
</comment>
<evidence type="ECO:0000313" key="5">
    <source>
        <dbReference type="Proteomes" id="UP000184731"/>
    </source>
</evidence>
<dbReference type="RefSeq" id="WP_148698210.1">
    <property type="nucleotide sequence ID" value="NZ_CP017834.1"/>
</dbReference>
<sequence>MFISKKNILKKWKVKFTLFIILMQFLFLLKSYAAEDDFQKNMPQGEIYEKLNQKIDLSLTFTNQEGKKETLKDLFKNQKVLILTLNYYKCTTMCTFQFVNLASALKKLDWPIGNGFSIATISFDSSDTPAFAKEKHKLWTTQTGQNNAKWDFFVGDNKNIKSLVKDLNFYYELDKSTGEYSHGAALFFIKPDGTFYRYLYGIVYEPQDIKHALIETSNGELGSFLDRFLTKFKKYQSQIGKYALN</sequence>
<keyword evidence="2" id="KW-0186">Copper</keyword>
<dbReference type="CDD" id="cd02968">
    <property type="entry name" value="SCO"/>
    <property type="match status" value="1"/>
</dbReference>
<dbReference type="SUPFAM" id="SSF52833">
    <property type="entry name" value="Thioredoxin-like"/>
    <property type="match status" value="1"/>
</dbReference>
<dbReference type="PANTHER" id="PTHR12151">
    <property type="entry name" value="ELECTRON TRANSPORT PROTIN SCO1/SENC FAMILY MEMBER"/>
    <property type="match status" value="1"/>
</dbReference>
<gene>
    <name evidence="4" type="ORF">AXG55_11280</name>
</gene>
<feature type="binding site" evidence="2">
    <location>
        <position position="90"/>
    </location>
    <ligand>
        <name>Cu cation</name>
        <dbReference type="ChEBI" id="CHEBI:23378"/>
    </ligand>
</feature>
<dbReference type="AlphaFoldDB" id="A0A1L4D2N5"/>
<evidence type="ECO:0000256" key="3">
    <source>
        <dbReference type="PIRSR" id="PIRSR603782-2"/>
    </source>
</evidence>
<proteinExistence type="inferred from homology"/>